<dbReference type="AlphaFoldDB" id="A0A8R1EAW0"/>
<sequence length="118" mass="13215">MKVVFPLFVLFFIVFGSENYINLGEGFVENKQDQTLQCANFSVPFLFNKDYETRKMFKLVCEKTRRSPRGLVVAAGMIGAGIASGMLPSAIAGIGLWLLRGRQAVAEEEKKDLRDICF</sequence>
<keyword evidence="1" id="KW-1133">Transmembrane helix</keyword>
<keyword evidence="1" id="KW-0472">Membrane</keyword>
<reference evidence="4" key="1">
    <citation type="submission" date="2010-08" db="EMBL/GenBank/DDBJ databases">
        <authorList>
            <consortium name="Caenorhabditis japonica Sequencing Consortium"/>
            <person name="Wilson R.K."/>
        </authorList>
    </citation>
    <scope>NUCLEOTIDE SEQUENCE [LARGE SCALE GENOMIC DNA]</scope>
    <source>
        <strain evidence="4">DF5081</strain>
    </source>
</reference>
<accession>A0A8R1EAW0</accession>
<evidence type="ECO:0000313" key="4">
    <source>
        <dbReference type="Proteomes" id="UP000005237"/>
    </source>
</evidence>
<feature type="chain" id="PRO_5035901960" evidence="2">
    <location>
        <begin position="17"/>
        <end position="118"/>
    </location>
</feature>
<organism evidence="3 4">
    <name type="scientific">Caenorhabditis japonica</name>
    <dbReference type="NCBI Taxonomy" id="281687"/>
    <lineage>
        <taxon>Eukaryota</taxon>
        <taxon>Metazoa</taxon>
        <taxon>Ecdysozoa</taxon>
        <taxon>Nematoda</taxon>
        <taxon>Chromadorea</taxon>
        <taxon>Rhabditida</taxon>
        <taxon>Rhabditina</taxon>
        <taxon>Rhabditomorpha</taxon>
        <taxon>Rhabditoidea</taxon>
        <taxon>Rhabditidae</taxon>
        <taxon>Peloderinae</taxon>
        <taxon>Caenorhabditis</taxon>
    </lineage>
</organism>
<evidence type="ECO:0000256" key="2">
    <source>
        <dbReference type="SAM" id="SignalP"/>
    </source>
</evidence>
<dbReference type="Proteomes" id="UP000005237">
    <property type="component" value="Unassembled WGS sequence"/>
</dbReference>
<protein>
    <submittedName>
        <fullName evidence="3">Uncharacterized protein</fullName>
    </submittedName>
</protein>
<evidence type="ECO:0000256" key="1">
    <source>
        <dbReference type="SAM" id="Phobius"/>
    </source>
</evidence>
<feature type="transmembrane region" description="Helical" evidence="1">
    <location>
        <begin position="72"/>
        <end position="99"/>
    </location>
</feature>
<reference evidence="3" key="2">
    <citation type="submission" date="2022-06" db="UniProtKB">
        <authorList>
            <consortium name="EnsemblMetazoa"/>
        </authorList>
    </citation>
    <scope>IDENTIFICATION</scope>
    <source>
        <strain evidence="3">DF5081</strain>
    </source>
</reference>
<keyword evidence="1" id="KW-0812">Transmembrane</keyword>
<name>A0A8R1EAW0_CAEJA</name>
<keyword evidence="4" id="KW-1185">Reference proteome</keyword>
<evidence type="ECO:0000313" key="3">
    <source>
        <dbReference type="EnsemblMetazoa" id="CJA31294.1"/>
    </source>
</evidence>
<keyword evidence="2" id="KW-0732">Signal</keyword>
<proteinExistence type="predicted"/>
<feature type="signal peptide" evidence="2">
    <location>
        <begin position="1"/>
        <end position="16"/>
    </location>
</feature>
<dbReference type="EnsemblMetazoa" id="CJA31294.1">
    <property type="protein sequence ID" value="CJA31294.1"/>
    <property type="gene ID" value="WBGene00207141"/>
</dbReference>